<protein>
    <submittedName>
        <fullName evidence="1">Helix-turn-helix domain-containing protein</fullName>
    </submittedName>
</protein>
<name>A0ABT3NRD7_9PROT</name>
<sequence>MHVSPVSLAPEMVPLPRAPAVFGLSRSGFYRLAAEGRIRMVKAGARTLVDAASVRAYLASLPVAEVKGDARRKAA</sequence>
<keyword evidence="2" id="KW-1185">Reference proteome</keyword>
<accession>A0ABT3NRD7</accession>
<dbReference type="Proteomes" id="UP001526430">
    <property type="component" value="Unassembled WGS sequence"/>
</dbReference>
<proteinExistence type="predicted"/>
<comment type="caution">
    <text evidence="1">The sequence shown here is derived from an EMBL/GenBank/DDBJ whole genome shotgun (WGS) entry which is preliminary data.</text>
</comment>
<evidence type="ECO:0000313" key="2">
    <source>
        <dbReference type="Proteomes" id="UP001526430"/>
    </source>
</evidence>
<reference evidence="1 2" key="1">
    <citation type="submission" date="2022-10" db="EMBL/GenBank/DDBJ databases">
        <title>Roseococcus glaciei nov., sp. nov., isolated from glacier.</title>
        <authorList>
            <person name="Liu Q."/>
            <person name="Xin Y.-H."/>
        </authorList>
    </citation>
    <scope>NUCLEOTIDE SEQUENCE [LARGE SCALE GENOMIC DNA]</scope>
    <source>
        <strain evidence="1 2">MDT2-1-1</strain>
    </source>
</reference>
<dbReference type="RefSeq" id="WP_301588430.1">
    <property type="nucleotide sequence ID" value="NZ_JAPFQI010000001.1"/>
</dbReference>
<gene>
    <name evidence="1" type="ORF">OF850_03750</name>
</gene>
<evidence type="ECO:0000313" key="1">
    <source>
        <dbReference type="EMBL" id="MCW8084730.1"/>
    </source>
</evidence>
<dbReference type="EMBL" id="JAPFQI010000001">
    <property type="protein sequence ID" value="MCW8084730.1"/>
    <property type="molecule type" value="Genomic_DNA"/>
</dbReference>
<organism evidence="1 2">
    <name type="scientific">Sabulicella glaciei</name>
    <dbReference type="NCBI Taxonomy" id="2984948"/>
    <lineage>
        <taxon>Bacteria</taxon>
        <taxon>Pseudomonadati</taxon>
        <taxon>Pseudomonadota</taxon>
        <taxon>Alphaproteobacteria</taxon>
        <taxon>Acetobacterales</taxon>
        <taxon>Acetobacteraceae</taxon>
        <taxon>Sabulicella</taxon>
    </lineage>
</organism>